<feature type="domain" description="HTH araC/xylS-type" evidence="4">
    <location>
        <begin position="180"/>
        <end position="278"/>
    </location>
</feature>
<name>A0A229NVU8_9BACL</name>
<comment type="caution">
    <text evidence="5">The sequence shown here is derived from an EMBL/GenBank/DDBJ whole genome shotgun (WGS) entry which is preliminary data.</text>
</comment>
<evidence type="ECO:0000313" key="5">
    <source>
        <dbReference type="EMBL" id="OXM14056.1"/>
    </source>
</evidence>
<evidence type="ECO:0000313" key="6">
    <source>
        <dbReference type="Proteomes" id="UP000215145"/>
    </source>
</evidence>
<gene>
    <name evidence="5" type="ORF">CGZ75_13785</name>
</gene>
<keyword evidence="3" id="KW-0804">Transcription</keyword>
<dbReference type="GO" id="GO:0043565">
    <property type="term" value="F:sequence-specific DNA binding"/>
    <property type="evidence" value="ECO:0007669"/>
    <property type="project" value="InterPro"/>
</dbReference>
<dbReference type="Proteomes" id="UP000215145">
    <property type="component" value="Unassembled WGS sequence"/>
</dbReference>
<evidence type="ECO:0000256" key="2">
    <source>
        <dbReference type="ARBA" id="ARBA00023125"/>
    </source>
</evidence>
<dbReference type="AlphaFoldDB" id="A0A229NVU8"/>
<dbReference type="Gene3D" id="1.10.10.60">
    <property type="entry name" value="Homeodomain-like"/>
    <property type="match status" value="1"/>
</dbReference>
<dbReference type="PANTHER" id="PTHR43280">
    <property type="entry name" value="ARAC-FAMILY TRANSCRIPTIONAL REGULATOR"/>
    <property type="match status" value="1"/>
</dbReference>
<organism evidence="5 6">
    <name type="scientific">Paenibacillus herberti</name>
    <dbReference type="NCBI Taxonomy" id="1619309"/>
    <lineage>
        <taxon>Bacteria</taxon>
        <taxon>Bacillati</taxon>
        <taxon>Bacillota</taxon>
        <taxon>Bacilli</taxon>
        <taxon>Bacillales</taxon>
        <taxon>Paenibacillaceae</taxon>
        <taxon>Paenibacillus</taxon>
    </lineage>
</organism>
<keyword evidence="1" id="KW-0805">Transcription regulation</keyword>
<dbReference type="InterPro" id="IPR018062">
    <property type="entry name" value="HTH_AraC-typ_CS"/>
</dbReference>
<sequence>MQDMPVMTFRCPPLPFLVDAGRRAYEIGEQHPSRVDLGVFELLYIRKGQLRVREEERLWTVEAGQALLLRPAGARWSGGTCLEPVEFDLVQFQNSGAWEETAAGSEPTLLGDHFTHTIRLPRLIDVPAAGEAFEQLTEAAADSGPDGFWLRQQRFAELLRILEAGGREGAQGAAAVSVAEQAAAYMKRHFRESASNAELAEALGFHAVYIARCMVEVFGCTPQQYLLYYRLDRAKLLLLSTDWPIAQVAEACGFRQLPHFTRLFAAHAGMPPLRFRKRFTPEVPY</sequence>
<evidence type="ECO:0000256" key="1">
    <source>
        <dbReference type="ARBA" id="ARBA00023015"/>
    </source>
</evidence>
<reference evidence="5 6" key="1">
    <citation type="submission" date="2017-07" db="EMBL/GenBank/DDBJ databases">
        <title>Paenibacillus herberti R33 genome sequencing and assembly.</title>
        <authorList>
            <person name="Su W."/>
        </authorList>
    </citation>
    <scope>NUCLEOTIDE SEQUENCE [LARGE SCALE GENOMIC DNA]</scope>
    <source>
        <strain evidence="5 6">R33</strain>
    </source>
</reference>
<dbReference type="InterPro" id="IPR037923">
    <property type="entry name" value="HTH-like"/>
</dbReference>
<protein>
    <submittedName>
        <fullName evidence="5">AraC family transcriptional regulator</fullName>
    </submittedName>
</protein>
<proteinExistence type="predicted"/>
<dbReference type="Pfam" id="PF12833">
    <property type="entry name" value="HTH_18"/>
    <property type="match status" value="1"/>
</dbReference>
<dbReference type="SMART" id="SM00342">
    <property type="entry name" value="HTH_ARAC"/>
    <property type="match status" value="1"/>
</dbReference>
<dbReference type="RefSeq" id="WP_089524879.1">
    <property type="nucleotide sequence ID" value="NZ_NMUQ01000002.1"/>
</dbReference>
<keyword evidence="6" id="KW-1185">Reference proteome</keyword>
<dbReference type="EMBL" id="NMUQ01000002">
    <property type="protein sequence ID" value="OXM14056.1"/>
    <property type="molecule type" value="Genomic_DNA"/>
</dbReference>
<dbReference type="InterPro" id="IPR018060">
    <property type="entry name" value="HTH_AraC"/>
</dbReference>
<evidence type="ECO:0000256" key="3">
    <source>
        <dbReference type="ARBA" id="ARBA00023163"/>
    </source>
</evidence>
<dbReference type="OrthoDB" id="192171at2"/>
<dbReference type="PROSITE" id="PS01124">
    <property type="entry name" value="HTH_ARAC_FAMILY_2"/>
    <property type="match status" value="1"/>
</dbReference>
<keyword evidence="2" id="KW-0238">DNA-binding</keyword>
<dbReference type="SUPFAM" id="SSF51215">
    <property type="entry name" value="Regulatory protein AraC"/>
    <property type="match status" value="1"/>
</dbReference>
<evidence type="ECO:0000259" key="4">
    <source>
        <dbReference type="PROSITE" id="PS01124"/>
    </source>
</evidence>
<accession>A0A229NVU8</accession>
<dbReference type="GO" id="GO:0003700">
    <property type="term" value="F:DNA-binding transcription factor activity"/>
    <property type="evidence" value="ECO:0007669"/>
    <property type="project" value="InterPro"/>
</dbReference>
<dbReference type="InterPro" id="IPR009057">
    <property type="entry name" value="Homeodomain-like_sf"/>
</dbReference>
<dbReference type="PANTHER" id="PTHR43280:SF30">
    <property type="entry name" value="MMSAB OPERON REGULATORY PROTEIN"/>
    <property type="match status" value="1"/>
</dbReference>
<dbReference type="SUPFAM" id="SSF46689">
    <property type="entry name" value="Homeodomain-like"/>
    <property type="match status" value="2"/>
</dbReference>
<dbReference type="PROSITE" id="PS00041">
    <property type="entry name" value="HTH_ARAC_FAMILY_1"/>
    <property type="match status" value="1"/>
</dbReference>